<name>A0A346Y0Y2_9ACTN</name>
<evidence type="ECO:0000256" key="4">
    <source>
        <dbReference type="ARBA" id="ARBA00022679"/>
    </source>
</evidence>
<proteinExistence type="inferred from homology"/>
<evidence type="ECO:0000256" key="6">
    <source>
        <dbReference type="ARBA" id="ARBA00023209"/>
    </source>
</evidence>
<dbReference type="OrthoDB" id="9806408at2"/>
<comment type="catalytic activity">
    <reaction evidence="1 10">
        <text>a fatty acyl-[ACP] + phosphate = an acyl phosphate + holo-[ACP]</text>
        <dbReference type="Rhea" id="RHEA:42292"/>
        <dbReference type="Rhea" id="RHEA-COMP:9685"/>
        <dbReference type="Rhea" id="RHEA-COMP:14125"/>
        <dbReference type="ChEBI" id="CHEBI:43474"/>
        <dbReference type="ChEBI" id="CHEBI:59918"/>
        <dbReference type="ChEBI" id="CHEBI:64479"/>
        <dbReference type="ChEBI" id="CHEBI:138651"/>
        <dbReference type="EC" id="2.3.1.274"/>
    </reaction>
</comment>
<comment type="similarity">
    <text evidence="10">Belongs to the PlsX family.</text>
</comment>
<dbReference type="PIRSF" id="PIRSF002465">
    <property type="entry name" value="Phsphlp_syn_PlsX"/>
    <property type="match status" value="1"/>
</dbReference>
<dbReference type="PANTHER" id="PTHR30100:SF1">
    <property type="entry name" value="PHOSPHATE ACYLTRANSFERASE"/>
    <property type="match status" value="1"/>
</dbReference>
<dbReference type="RefSeq" id="WP_114592516.1">
    <property type="nucleotide sequence ID" value="NZ_CP031165.1"/>
</dbReference>
<evidence type="ECO:0000313" key="12">
    <source>
        <dbReference type="Proteomes" id="UP000264006"/>
    </source>
</evidence>
<dbReference type="KEGG" id="euz:DVS28_a3454"/>
<dbReference type="HAMAP" id="MF_00019">
    <property type="entry name" value="PlsX"/>
    <property type="match status" value="1"/>
</dbReference>
<dbReference type="GO" id="GO:0008654">
    <property type="term" value="P:phospholipid biosynthetic process"/>
    <property type="evidence" value="ECO:0007669"/>
    <property type="project" value="UniProtKB-KW"/>
</dbReference>
<dbReference type="EMBL" id="CP031165">
    <property type="protein sequence ID" value="AXV08129.1"/>
    <property type="molecule type" value="Genomic_DNA"/>
</dbReference>
<dbReference type="PANTHER" id="PTHR30100">
    <property type="entry name" value="FATTY ACID/PHOSPHOLIPID SYNTHESIS PROTEIN PLSX"/>
    <property type="match status" value="1"/>
</dbReference>
<dbReference type="Proteomes" id="UP000264006">
    <property type="component" value="Chromosome"/>
</dbReference>
<comment type="subunit">
    <text evidence="9 10">Homodimer. Probably interacts with PlsY.</text>
</comment>
<evidence type="ECO:0000256" key="1">
    <source>
        <dbReference type="ARBA" id="ARBA00001232"/>
    </source>
</evidence>
<dbReference type="Pfam" id="PF02504">
    <property type="entry name" value="FA_synthesis"/>
    <property type="match status" value="1"/>
</dbReference>
<keyword evidence="7 10" id="KW-1208">Phospholipid metabolism</keyword>
<keyword evidence="3 10" id="KW-0444">Lipid biosynthesis</keyword>
<sequence>MTIPAGAVVVDAMGGDHAPSAALDGAAVAAGRGVDVVLCGDASLRDRTDLPVVVADGVVGMDEDAAMGLRRLPDASIRVAARTVADAPGSVLLSAGSTGATVGAALLELGRLDGVRRPVVAARVPLPDGGTVVLLDVGADPDPQPEAYPTMARLGAAHARAMGVDHPRVGLLNMGVEPRKGTRRTIAAEGLLAGSAGFVGNVEPADVLRGAVDVVVCDGFTGNLVLKTIEGLSAGMSDVADRRATRDRAAHLLGVRGTVLVMHGAATGEDFAEAVSLAARCATAGTRQ</sequence>
<accession>A0A346Y0Y2</accession>
<gene>
    <name evidence="10" type="primary">plsX</name>
    <name evidence="11" type="ORF">DVS28_a3454</name>
</gene>
<evidence type="ECO:0000256" key="8">
    <source>
        <dbReference type="ARBA" id="ARBA00024069"/>
    </source>
</evidence>
<comment type="subcellular location">
    <subcellularLocation>
        <location evidence="10">Cytoplasm</location>
    </subcellularLocation>
    <text evidence="10">Associated with the membrane possibly through PlsY.</text>
</comment>
<dbReference type="InterPro" id="IPR003664">
    <property type="entry name" value="FA_synthesis"/>
</dbReference>
<dbReference type="UniPathway" id="UPA00085"/>
<dbReference type="Gene3D" id="3.40.718.10">
    <property type="entry name" value="Isopropylmalate Dehydrogenase"/>
    <property type="match status" value="1"/>
</dbReference>
<dbReference type="GO" id="GO:0006633">
    <property type="term" value="P:fatty acid biosynthetic process"/>
    <property type="evidence" value="ECO:0007669"/>
    <property type="project" value="UniProtKB-UniRule"/>
</dbReference>
<reference evidence="11 12" key="1">
    <citation type="submission" date="2018-09" db="EMBL/GenBank/DDBJ databases">
        <title>Complete genome sequence of Euzebya sp. DY32-46 isolated from seawater of Pacific Ocean.</title>
        <authorList>
            <person name="Xu L."/>
            <person name="Wu Y.-H."/>
            <person name="Xu X.-W."/>
        </authorList>
    </citation>
    <scope>NUCLEOTIDE SEQUENCE [LARGE SCALE GENOMIC DNA]</scope>
    <source>
        <strain evidence="11 12">DY32-46</strain>
    </source>
</reference>
<keyword evidence="5 10" id="KW-0443">Lipid metabolism</keyword>
<protein>
    <recommendedName>
        <fullName evidence="8 10">Phosphate acyltransferase</fullName>
        <ecNumber evidence="8 10">2.3.1.274</ecNumber>
    </recommendedName>
    <alternativeName>
        <fullName evidence="10">Acyl-ACP phosphotransacylase</fullName>
    </alternativeName>
    <alternativeName>
        <fullName evidence="10">Acyl-[acyl-carrier-protein]--phosphate acyltransferase</fullName>
    </alternativeName>
    <alternativeName>
        <fullName evidence="10">Phosphate-acyl-ACP acyltransferase</fullName>
    </alternativeName>
</protein>
<keyword evidence="2 10" id="KW-0963">Cytoplasm</keyword>
<evidence type="ECO:0000256" key="2">
    <source>
        <dbReference type="ARBA" id="ARBA00022490"/>
    </source>
</evidence>
<evidence type="ECO:0000256" key="10">
    <source>
        <dbReference type="HAMAP-Rule" id="MF_00019"/>
    </source>
</evidence>
<comment type="pathway">
    <text evidence="10">Lipid metabolism; phospholipid metabolism.</text>
</comment>
<keyword evidence="6 10" id="KW-0594">Phospholipid biosynthesis</keyword>
<keyword evidence="11" id="KW-0012">Acyltransferase</keyword>
<evidence type="ECO:0000256" key="3">
    <source>
        <dbReference type="ARBA" id="ARBA00022516"/>
    </source>
</evidence>
<keyword evidence="4 10" id="KW-0808">Transferase</keyword>
<comment type="function">
    <text evidence="10">Catalyzes the reversible formation of acyl-phosphate (acyl-PO(4)) from acyl-[acyl-carrier-protein] (acyl-ACP). This enzyme utilizes acyl-ACP as fatty acyl donor, but not acyl-CoA.</text>
</comment>
<dbReference type="InterPro" id="IPR012281">
    <property type="entry name" value="Phospholipid_synth_PlsX-like"/>
</dbReference>
<keyword evidence="12" id="KW-1185">Reference proteome</keyword>
<organism evidence="11 12">
    <name type="scientific">Euzebya pacifica</name>
    <dbReference type="NCBI Taxonomy" id="1608957"/>
    <lineage>
        <taxon>Bacteria</taxon>
        <taxon>Bacillati</taxon>
        <taxon>Actinomycetota</taxon>
        <taxon>Nitriliruptoria</taxon>
        <taxon>Euzebyales</taxon>
    </lineage>
</organism>
<evidence type="ECO:0000256" key="5">
    <source>
        <dbReference type="ARBA" id="ARBA00023098"/>
    </source>
</evidence>
<dbReference type="EC" id="2.3.1.274" evidence="8 10"/>
<dbReference type="AlphaFoldDB" id="A0A346Y0Y2"/>
<dbReference type="SUPFAM" id="SSF53659">
    <property type="entry name" value="Isocitrate/Isopropylmalate dehydrogenase-like"/>
    <property type="match status" value="1"/>
</dbReference>
<evidence type="ECO:0000256" key="7">
    <source>
        <dbReference type="ARBA" id="ARBA00023264"/>
    </source>
</evidence>
<evidence type="ECO:0000256" key="9">
    <source>
        <dbReference type="ARBA" id="ARBA00046608"/>
    </source>
</evidence>
<dbReference type="GO" id="GO:0005737">
    <property type="term" value="C:cytoplasm"/>
    <property type="evidence" value="ECO:0007669"/>
    <property type="project" value="UniProtKB-SubCell"/>
</dbReference>
<evidence type="ECO:0000313" key="11">
    <source>
        <dbReference type="EMBL" id="AXV08129.1"/>
    </source>
</evidence>
<dbReference type="GO" id="GO:0043811">
    <property type="term" value="F:phosphate:acyl-[acyl carrier protein] acyltransferase activity"/>
    <property type="evidence" value="ECO:0007669"/>
    <property type="project" value="UniProtKB-UniRule"/>
</dbReference>